<comment type="caution">
    <text evidence="7">The sequence shown here is derived from an EMBL/GenBank/DDBJ whole genome shotgun (WGS) entry which is preliminary data.</text>
</comment>
<dbReference type="NCBIfam" id="NF011648">
    <property type="entry name" value="PRK15066.1"/>
    <property type="match status" value="1"/>
</dbReference>
<evidence type="ECO:0000313" key="8">
    <source>
        <dbReference type="Proteomes" id="UP000177331"/>
    </source>
</evidence>
<gene>
    <name evidence="7" type="ORF">A2318_01820</name>
</gene>
<evidence type="ECO:0000256" key="3">
    <source>
        <dbReference type="ARBA" id="ARBA00022989"/>
    </source>
</evidence>
<dbReference type="STRING" id="1802421.A2318_01820"/>
<keyword evidence="3 5" id="KW-1133">Transmembrane helix</keyword>
<feature type="transmembrane region" description="Helical" evidence="5">
    <location>
        <begin position="171"/>
        <end position="191"/>
    </location>
</feature>
<evidence type="ECO:0000313" key="7">
    <source>
        <dbReference type="EMBL" id="OGL96942.1"/>
    </source>
</evidence>
<dbReference type="Pfam" id="PF01061">
    <property type="entry name" value="ABC2_membrane"/>
    <property type="match status" value="1"/>
</dbReference>
<proteinExistence type="inferred from homology"/>
<protein>
    <recommendedName>
        <fullName evidence="5">Transport permease protein</fullName>
    </recommendedName>
</protein>
<dbReference type="InterPro" id="IPR013525">
    <property type="entry name" value="ABC2_TM"/>
</dbReference>
<comment type="similarity">
    <text evidence="5">Belongs to the ABC-2 integral membrane protein family.</text>
</comment>
<dbReference type="InterPro" id="IPR000412">
    <property type="entry name" value="ABC_2_transport"/>
</dbReference>
<sequence>MIRAEFVGIQTIVRKETHRIFRIWTQTILPSVMTQLLYFIIFGGLIGSQIGNVGGSSYVAFLVPGLVMMSAITNAFSNAASSFFVAKFQRSIEEILVSPMKPWAILTGYVSGGVMRGMVVGLAVFLVSAFFTPIHITHPFFFFYFLLITCVIFSAFGFFNGMFAKKFDDIGLIPTFVLTPLTYLGGVFYSITLLPPFWRTVSYANPIVYMIDGFRYGFSGVSSASVFLNALILLLVAVVAIAIDLRLVKKGYGLKS</sequence>
<dbReference type="PANTHER" id="PTHR43332">
    <property type="entry name" value="INNER MEMBRANE TRANSPORT PERMEASE YADH-RELATED"/>
    <property type="match status" value="1"/>
</dbReference>
<dbReference type="PRINTS" id="PR00164">
    <property type="entry name" value="ABC2TRNSPORT"/>
</dbReference>
<name>A0A1F7W2A3_9BACT</name>
<keyword evidence="2 5" id="KW-0812">Transmembrane</keyword>
<keyword evidence="5" id="KW-1003">Cell membrane</keyword>
<feature type="domain" description="ABC transmembrane type-2" evidence="6">
    <location>
        <begin position="22"/>
        <end position="251"/>
    </location>
</feature>
<dbReference type="InterPro" id="IPR052522">
    <property type="entry name" value="ABC-2_transport_permease"/>
</dbReference>
<dbReference type="InterPro" id="IPR047817">
    <property type="entry name" value="ABC2_TM_bact-type"/>
</dbReference>
<comment type="subcellular location">
    <subcellularLocation>
        <location evidence="5">Cell membrane</location>
        <topology evidence="5">Multi-pass membrane protein</topology>
    </subcellularLocation>
    <subcellularLocation>
        <location evidence="1">Membrane</location>
        <topology evidence="1">Multi-pass membrane protein</topology>
    </subcellularLocation>
</comment>
<reference evidence="7 8" key="1">
    <citation type="journal article" date="2016" name="Nat. Commun.">
        <title>Thousands of microbial genomes shed light on interconnected biogeochemical processes in an aquifer system.</title>
        <authorList>
            <person name="Anantharaman K."/>
            <person name="Brown C.T."/>
            <person name="Hug L.A."/>
            <person name="Sharon I."/>
            <person name="Castelle C.J."/>
            <person name="Probst A.J."/>
            <person name="Thomas B.C."/>
            <person name="Singh A."/>
            <person name="Wilkins M.J."/>
            <person name="Karaoz U."/>
            <person name="Brodie E.L."/>
            <person name="Williams K.H."/>
            <person name="Hubbard S.S."/>
            <person name="Banfield J.F."/>
        </authorList>
    </citation>
    <scope>NUCLEOTIDE SEQUENCE [LARGE SCALE GENOMIC DNA]</scope>
</reference>
<dbReference type="AlphaFoldDB" id="A0A1F7W2A3"/>
<dbReference type="GO" id="GO:0140359">
    <property type="term" value="F:ABC-type transporter activity"/>
    <property type="evidence" value="ECO:0007669"/>
    <property type="project" value="InterPro"/>
</dbReference>
<evidence type="ECO:0000256" key="1">
    <source>
        <dbReference type="ARBA" id="ARBA00004141"/>
    </source>
</evidence>
<evidence type="ECO:0000259" key="6">
    <source>
        <dbReference type="PROSITE" id="PS51012"/>
    </source>
</evidence>
<keyword evidence="4 5" id="KW-0472">Membrane</keyword>
<feature type="transmembrane region" description="Helical" evidence="5">
    <location>
        <begin position="58"/>
        <end position="85"/>
    </location>
</feature>
<dbReference type="EMBL" id="MGFD01000061">
    <property type="protein sequence ID" value="OGL96942.1"/>
    <property type="molecule type" value="Genomic_DNA"/>
</dbReference>
<dbReference type="PROSITE" id="PS51012">
    <property type="entry name" value="ABC_TM2"/>
    <property type="match status" value="1"/>
</dbReference>
<dbReference type="GO" id="GO:0043190">
    <property type="term" value="C:ATP-binding cassette (ABC) transporter complex"/>
    <property type="evidence" value="ECO:0007669"/>
    <property type="project" value="InterPro"/>
</dbReference>
<feature type="transmembrane region" description="Helical" evidence="5">
    <location>
        <begin position="140"/>
        <end position="159"/>
    </location>
</feature>
<feature type="transmembrane region" description="Helical" evidence="5">
    <location>
        <begin position="21"/>
        <end position="46"/>
    </location>
</feature>
<feature type="transmembrane region" description="Helical" evidence="5">
    <location>
        <begin position="226"/>
        <end position="248"/>
    </location>
</feature>
<dbReference type="PANTHER" id="PTHR43332:SF2">
    <property type="entry name" value="INNER MEMBRANE TRANSPORT PERMEASE YADH"/>
    <property type="match status" value="1"/>
</dbReference>
<evidence type="ECO:0000256" key="4">
    <source>
        <dbReference type="ARBA" id="ARBA00023136"/>
    </source>
</evidence>
<keyword evidence="5" id="KW-0813">Transport</keyword>
<dbReference type="Proteomes" id="UP000177331">
    <property type="component" value="Unassembled WGS sequence"/>
</dbReference>
<dbReference type="PIRSF" id="PIRSF006648">
    <property type="entry name" value="DrrB"/>
    <property type="match status" value="1"/>
</dbReference>
<evidence type="ECO:0000256" key="5">
    <source>
        <dbReference type="RuleBase" id="RU361157"/>
    </source>
</evidence>
<evidence type="ECO:0000256" key="2">
    <source>
        <dbReference type="ARBA" id="ARBA00022692"/>
    </source>
</evidence>
<organism evidence="7 8">
    <name type="scientific">Candidatus Uhrbacteria bacterium RIFOXYB2_FULL_45_11</name>
    <dbReference type="NCBI Taxonomy" id="1802421"/>
    <lineage>
        <taxon>Bacteria</taxon>
        <taxon>Candidatus Uhriibacteriota</taxon>
    </lineage>
</organism>
<accession>A0A1F7W2A3</accession>
<feature type="transmembrane region" description="Helical" evidence="5">
    <location>
        <begin position="106"/>
        <end position="134"/>
    </location>
</feature>